<evidence type="ECO:0000313" key="2">
    <source>
        <dbReference type="EMBL" id="GFC63410.1"/>
    </source>
</evidence>
<keyword evidence="1" id="KW-0732">Signal</keyword>
<name>A0A699QBE5_TANCI</name>
<feature type="chain" id="PRO_5025462821" evidence="1">
    <location>
        <begin position="19"/>
        <end position="156"/>
    </location>
</feature>
<dbReference type="AlphaFoldDB" id="A0A699QBE5"/>
<comment type="caution">
    <text evidence="2">The sequence shown here is derived from an EMBL/GenBank/DDBJ whole genome shotgun (WGS) entry which is preliminary data.</text>
</comment>
<reference evidence="2" key="1">
    <citation type="journal article" date="2019" name="Sci. Rep.">
        <title>Draft genome of Tanacetum cinerariifolium, the natural source of mosquito coil.</title>
        <authorList>
            <person name="Yamashiro T."/>
            <person name="Shiraishi A."/>
            <person name="Satake H."/>
            <person name="Nakayama K."/>
        </authorList>
    </citation>
    <scope>NUCLEOTIDE SEQUENCE</scope>
</reference>
<gene>
    <name evidence="2" type="ORF">Tci_835380</name>
</gene>
<dbReference type="EMBL" id="BKCJ010997847">
    <property type="protein sequence ID" value="GFC63410.1"/>
    <property type="molecule type" value="Genomic_DNA"/>
</dbReference>
<feature type="signal peptide" evidence="1">
    <location>
        <begin position="1"/>
        <end position="18"/>
    </location>
</feature>
<sequence>MKPLLLLGWLLLPAVGFAQQVPAAPAATAAKPPIALPPKKTNAILIQRRDSGLVALTALMQGLVNRGYVIKDVNREQLTVRTEPRAVSEVGAVIVEGAVQGRQFVLTGAFAQEVSSKRSTPIVYSGEGRPDRASKAWEELVKTAGMLGRSFTYRTQ</sequence>
<evidence type="ECO:0000256" key="1">
    <source>
        <dbReference type="SAM" id="SignalP"/>
    </source>
</evidence>
<organism evidence="2">
    <name type="scientific">Tanacetum cinerariifolium</name>
    <name type="common">Dalmatian daisy</name>
    <name type="synonym">Chrysanthemum cinerariifolium</name>
    <dbReference type="NCBI Taxonomy" id="118510"/>
    <lineage>
        <taxon>Eukaryota</taxon>
        <taxon>Viridiplantae</taxon>
        <taxon>Streptophyta</taxon>
        <taxon>Embryophyta</taxon>
        <taxon>Tracheophyta</taxon>
        <taxon>Spermatophyta</taxon>
        <taxon>Magnoliopsida</taxon>
        <taxon>eudicotyledons</taxon>
        <taxon>Gunneridae</taxon>
        <taxon>Pentapetalae</taxon>
        <taxon>asterids</taxon>
        <taxon>campanulids</taxon>
        <taxon>Asterales</taxon>
        <taxon>Asteraceae</taxon>
        <taxon>Asteroideae</taxon>
        <taxon>Anthemideae</taxon>
        <taxon>Anthemidinae</taxon>
        <taxon>Tanacetum</taxon>
    </lineage>
</organism>
<protein>
    <submittedName>
        <fullName evidence="2">Uncharacterized protein</fullName>
    </submittedName>
</protein>
<proteinExistence type="predicted"/>
<accession>A0A699QBE5</accession>